<sequence length="119" mass="13822">MGLIQDGDESAYRQEFEQLTVWCSLNNLVLNILKTVEMIVDFRRNTPALPPLTIMNSSVTTVESFRFLGTTISQDLKWDTHIDSIVKKAQQRLYFLRQLRKFKLPQELLTQIYSASTSH</sequence>
<evidence type="ECO:0000313" key="2">
    <source>
        <dbReference type="EMBL" id="KAK3545110.1"/>
    </source>
</evidence>
<organism evidence="2 3">
    <name type="scientific">Hemibagrus guttatus</name>
    <dbReference type="NCBI Taxonomy" id="175788"/>
    <lineage>
        <taxon>Eukaryota</taxon>
        <taxon>Metazoa</taxon>
        <taxon>Chordata</taxon>
        <taxon>Craniata</taxon>
        <taxon>Vertebrata</taxon>
        <taxon>Euteleostomi</taxon>
        <taxon>Actinopterygii</taxon>
        <taxon>Neopterygii</taxon>
        <taxon>Teleostei</taxon>
        <taxon>Ostariophysi</taxon>
        <taxon>Siluriformes</taxon>
        <taxon>Bagridae</taxon>
        <taxon>Hemibagrus</taxon>
    </lineage>
</organism>
<dbReference type="Proteomes" id="UP001274896">
    <property type="component" value="Unassembled WGS sequence"/>
</dbReference>
<proteinExistence type="predicted"/>
<evidence type="ECO:0000259" key="1">
    <source>
        <dbReference type="Pfam" id="PF09004"/>
    </source>
</evidence>
<dbReference type="Pfam" id="PF09004">
    <property type="entry name" value="ALKBH8_N"/>
    <property type="match status" value="1"/>
</dbReference>
<keyword evidence="3" id="KW-1185">Reference proteome</keyword>
<protein>
    <recommendedName>
        <fullName evidence="1">Alkylated DNA repair protein AlkB homologue 8 N-terminal domain-containing protein</fullName>
    </recommendedName>
</protein>
<reference evidence="2" key="1">
    <citation type="submission" date="2023-06" db="EMBL/GenBank/DDBJ databases">
        <title>Male Hemibagrus guttatus genome.</title>
        <authorList>
            <person name="Bian C."/>
        </authorList>
    </citation>
    <scope>NUCLEOTIDE SEQUENCE</scope>
    <source>
        <strain evidence="2">Male_cb2023</strain>
        <tissue evidence="2">Muscle</tissue>
    </source>
</reference>
<comment type="caution">
    <text evidence="2">The sequence shown here is derived from an EMBL/GenBank/DDBJ whole genome shotgun (WGS) entry which is preliminary data.</text>
</comment>
<name>A0AAE0R6U7_9TELE</name>
<dbReference type="GO" id="GO:0008168">
    <property type="term" value="F:methyltransferase activity"/>
    <property type="evidence" value="ECO:0007669"/>
    <property type="project" value="InterPro"/>
</dbReference>
<feature type="domain" description="Alkylated DNA repair protein AlkB homologue 8 N-terminal" evidence="1">
    <location>
        <begin position="78"/>
        <end position="115"/>
    </location>
</feature>
<dbReference type="AlphaFoldDB" id="A0AAE0R6U7"/>
<dbReference type="GO" id="GO:0016706">
    <property type="term" value="F:2-oxoglutarate-dependent dioxygenase activity"/>
    <property type="evidence" value="ECO:0007669"/>
    <property type="project" value="InterPro"/>
</dbReference>
<accession>A0AAE0R6U7</accession>
<evidence type="ECO:0000313" key="3">
    <source>
        <dbReference type="Proteomes" id="UP001274896"/>
    </source>
</evidence>
<dbReference type="InterPro" id="IPR015095">
    <property type="entry name" value="AlkB_hom8_N"/>
</dbReference>
<dbReference type="EMBL" id="JAUCMX010000005">
    <property type="protein sequence ID" value="KAK3545110.1"/>
    <property type="molecule type" value="Genomic_DNA"/>
</dbReference>
<gene>
    <name evidence="2" type="ORF">QTP70_000786</name>
</gene>